<evidence type="ECO:0000313" key="1">
    <source>
        <dbReference type="EMBL" id="MCP1388162.1"/>
    </source>
</evidence>
<proteinExistence type="predicted"/>
<dbReference type="EMBL" id="JAMFTQ010000010">
    <property type="protein sequence ID" value="MCP1388162.1"/>
    <property type="molecule type" value="Genomic_DNA"/>
</dbReference>
<protein>
    <submittedName>
        <fullName evidence="1">Monovalent cation/H+ antiporter subunit E</fullName>
    </submittedName>
</protein>
<name>A0ABT1G2W8_9CORY</name>
<dbReference type="NCBIfam" id="NF009297">
    <property type="entry name" value="PRK12654.1"/>
    <property type="match status" value="1"/>
</dbReference>
<dbReference type="Pfam" id="PF01899">
    <property type="entry name" value="MNHE"/>
    <property type="match status" value="1"/>
</dbReference>
<comment type="caution">
    <text evidence="1">The sequence shown here is derived from an EMBL/GenBank/DDBJ whole genome shotgun (WGS) entry which is preliminary data.</text>
</comment>
<accession>A0ABT1G2W8</accession>
<dbReference type="RefSeq" id="WP_253578369.1">
    <property type="nucleotide sequence ID" value="NZ_JAMFTQ010000010.1"/>
</dbReference>
<sequence length="141" mass="15629">MLHAITYTFWIIKEIFVAGWAAVAAAFKPNTGLESVIIYYPLRLTTEWEIFWFSTSITVTPGTLSVGLRHRTEDDAAEVLIVQAAFGSDPIDVIEGLADMEEHVNPKVKDIPFDAASVAWEPYRDLGAPKAAHVPPAERMD</sequence>
<evidence type="ECO:0000313" key="2">
    <source>
        <dbReference type="Proteomes" id="UP001204000"/>
    </source>
</evidence>
<dbReference type="InterPro" id="IPR002758">
    <property type="entry name" value="Cation_antiport_E"/>
</dbReference>
<organism evidence="1 2">
    <name type="scientific">Corynebacterium stercoris</name>
    <dbReference type="NCBI Taxonomy" id="2943490"/>
    <lineage>
        <taxon>Bacteria</taxon>
        <taxon>Bacillati</taxon>
        <taxon>Actinomycetota</taxon>
        <taxon>Actinomycetes</taxon>
        <taxon>Mycobacteriales</taxon>
        <taxon>Corynebacteriaceae</taxon>
        <taxon>Corynebacterium</taxon>
    </lineage>
</organism>
<gene>
    <name evidence="1" type="ORF">M5J20_08170</name>
</gene>
<reference evidence="1" key="1">
    <citation type="submission" date="2022-05" db="EMBL/GenBank/DDBJ databases">
        <title>Corynebacterium sp. TA-R-1 sp. nov., isolated from human feces.</title>
        <authorList>
            <person name="Shamsuzzaman M."/>
            <person name="Dahal R.H."/>
        </authorList>
    </citation>
    <scope>NUCLEOTIDE SEQUENCE</scope>
    <source>
        <strain evidence="1">TA-R-1</strain>
    </source>
</reference>
<keyword evidence="2" id="KW-1185">Reference proteome</keyword>
<dbReference type="Proteomes" id="UP001204000">
    <property type="component" value="Unassembled WGS sequence"/>
</dbReference>